<protein>
    <recommendedName>
        <fullName evidence="3">DUF659 domain-containing protein</fullName>
    </recommendedName>
</protein>
<evidence type="ECO:0000313" key="1">
    <source>
        <dbReference type="EMBL" id="KAK8882751.1"/>
    </source>
</evidence>
<sequence>MTSTELFPESDWETTRMFFQGQMRSVTICKKAIIFGGRELKCGYPCRKDRPNERKHLCTFNRITKFFSDVYTTTQSDLIFFNMIVRTYMSYSVAVSDEMYDFVYFLIRAGQNSVIEKLPSNIRTTIPSPTMIFPKISRQTLSRNFTRAADSIKRNILDTLKKYENVCLAIDAGKINGNPILDVTIVHVFAPPKPLLYRAFKEFNGTTEDYISKIKDIIDELNYLSIKVTSIVGDNVPAQKQAFNSSAISKQKRYTKSIYSIPFWFSCICHTISLMLDDVFDSIDFLNELKNSSIMITKILRSKPLVSVLGIVCKSFCETRWTNKYDIYRLLLKHSEEIE</sequence>
<dbReference type="EMBL" id="JAPFFF010000009">
    <property type="protein sequence ID" value="KAK8882751.1"/>
    <property type="molecule type" value="Genomic_DNA"/>
</dbReference>
<proteinExistence type="predicted"/>
<name>A0ABR2JVH8_9EUKA</name>
<evidence type="ECO:0008006" key="3">
    <source>
        <dbReference type="Google" id="ProtNLM"/>
    </source>
</evidence>
<organism evidence="1 2">
    <name type="scientific">Tritrichomonas musculus</name>
    <dbReference type="NCBI Taxonomy" id="1915356"/>
    <lineage>
        <taxon>Eukaryota</taxon>
        <taxon>Metamonada</taxon>
        <taxon>Parabasalia</taxon>
        <taxon>Tritrichomonadida</taxon>
        <taxon>Tritrichomonadidae</taxon>
        <taxon>Tritrichomonas</taxon>
    </lineage>
</organism>
<keyword evidence="2" id="KW-1185">Reference proteome</keyword>
<accession>A0ABR2JVH8</accession>
<reference evidence="1 2" key="1">
    <citation type="submission" date="2024-04" db="EMBL/GenBank/DDBJ databases">
        <title>Tritrichomonas musculus Genome.</title>
        <authorList>
            <person name="Alves-Ferreira E."/>
            <person name="Grigg M."/>
            <person name="Lorenzi H."/>
            <person name="Galac M."/>
        </authorList>
    </citation>
    <scope>NUCLEOTIDE SEQUENCE [LARGE SCALE GENOMIC DNA]</scope>
    <source>
        <strain evidence="1 2">EAF2021</strain>
    </source>
</reference>
<dbReference type="InterPro" id="IPR012337">
    <property type="entry name" value="RNaseH-like_sf"/>
</dbReference>
<gene>
    <name evidence="1" type="ORF">M9Y10_045392</name>
</gene>
<evidence type="ECO:0000313" key="2">
    <source>
        <dbReference type="Proteomes" id="UP001470230"/>
    </source>
</evidence>
<comment type="caution">
    <text evidence="1">The sequence shown here is derived from an EMBL/GenBank/DDBJ whole genome shotgun (WGS) entry which is preliminary data.</text>
</comment>
<dbReference type="Proteomes" id="UP001470230">
    <property type="component" value="Unassembled WGS sequence"/>
</dbReference>
<dbReference type="SUPFAM" id="SSF53098">
    <property type="entry name" value="Ribonuclease H-like"/>
    <property type="match status" value="1"/>
</dbReference>